<evidence type="ECO:0000256" key="3">
    <source>
        <dbReference type="SAM" id="SignalP"/>
    </source>
</evidence>
<dbReference type="Proteomes" id="UP000290439">
    <property type="component" value="Chromosome"/>
</dbReference>
<feature type="signal peptide" evidence="3">
    <location>
        <begin position="1"/>
        <end position="22"/>
    </location>
</feature>
<dbReference type="SUPFAM" id="SSF51735">
    <property type="entry name" value="NAD(P)-binding Rossmann-fold domains"/>
    <property type="match status" value="1"/>
</dbReference>
<reference evidence="4 5" key="1">
    <citation type="submission" date="2019-02" db="EMBL/GenBank/DDBJ databases">
        <authorList>
            <consortium name="Pathogen Informatics"/>
        </authorList>
    </citation>
    <scope>NUCLEOTIDE SEQUENCE [LARGE SCALE GENOMIC DNA]</scope>
    <source>
        <strain evidence="4 5">3012STDY6756504</strain>
    </source>
</reference>
<proteinExistence type="inferred from homology"/>
<dbReference type="InterPro" id="IPR036291">
    <property type="entry name" value="NAD(P)-bd_dom_sf"/>
</dbReference>
<dbReference type="PRINTS" id="PR00081">
    <property type="entry name" value="GDHRDH"/>
</dbReference>
<accession>A0A4U8W2N3</accession>
<dbReference type="CDD" id="cd05233">
    <property type="entry name" value="SDR_c"/>
    <property type="match status" value="1"/>
</dbReference>
<dbReference type="EC" id="1.1.1.69" evidence="4"/>
<dbReference type="AlphaFoldDB" id="A0A4U8W2N3"/>
<dbReference type="PANTHER" id="PTHR43669">
    <property type="entry name" value="5-KETO-D-GLUCONATE 5-REDUCTASE"/>
    <property type="match status" value="1"/>
</dbReference>
<comment type="similarity">
    <text evidence="1">Belongs to the short-chain dehydrogenases/reductases (SDR) family.</text>
</comment>
<dbReference type="Gene3D" id="3.40.50.720">
    <property type="entry name" value="NAD(P)-binding Rossmann-like Domain"/>
    <property type="match status" value="1"/>
</dbReference>
<dbReference type="OrthoDB" id="670853at2"/>
<evidence type="ECO:0000313" key="4">
    <source>
        <dbReference type="EMBL" id="VFA99109.1"/>
    </source>
</evidence>
<evidence type="ECO:0000256" key="1">
    <source>
        <dbReference type="ARBA" id="ARBA00006484"/>
    </source>
</evidence>
<evidence type="ECO:0000313" key="5">
    <source>
        <dbReference type="Proteomes" id="UP000290439"/>
    </source>
</evidence>
<evidence type="ECO:0000256" key="2">
    <source>
        <dbReference type="ARBA" id="ARBA00023002"/>
    </source>
</evidence>
<dbReference type="RefSeq" id="WP_036538833.1">
    <property type="nucleotide sequence ID" value="NZ_LR215973.1"/>
</dbReference>
<gene>
    <name evidence="4" type="primary">gno</name>
    <name evidence="4" type="ORF">NCTC10797_02888</name>
</gene>
<dbReference type="InterPro" id="IPR002347">
    <property type="entry name" value="SDR_fam"/>
</dbReference>
<dbReference type="GO" id="GO:0008874">
    <property type="term" value="F:gluconate 5-dehydrogenase activity"/>
    <property type="evidence" value="ECO:0007669"/>
    <property type="project" value="UniProtKB-EC"/>
</dbReference>
<protein>
    <submittedName>
        <fullName evidence="4">Gluconate 5-dehydrogenase</fullName>
        <ecNumber evidence="4">1.1.1.69</ecNumber>
    </submittedName>
</protein>
<dbReference type="EMBL" id="LR215973">
    <property type="protein sequence ID" value="VFA99109.1"/>
    <property type="molecule type" value="Genomic_DNA"/>
</dbReference>
<feature type="chain" id="PRO_5039269264" evidence="3">
    <location>
        <begin position="23"/>
        <end position="249"/>
    </location>
</feature>
<organism evidence="4 5">
    <name type="scientific">Nocardia cyriacigeorgica</name>
    <dbReference type="NCBI Taxonomy" id="135487"/>
    <lineage>
        <taxon>Bacteria</taxon>
        <taxon>Bacillati</taxon>
        <taxon>Actinomycetota</taxon>
        <taxon>Actinomycetes</taxon>
        <taxon>Mycobacteriales</taxon>
        <taxon>Nocardiaceae</taxon>
        <taxon>Nocardia</taxon>
    </lineage>
</organism>
<sequence length="249" mass="25642">MLLDNKTAVIYGAAGAIGSALAASFAAEGANCFLVGRTAATLDAVADKIRADGGRAETAVVDALDGSAVDDHAAAVVEKAGSLDISVNVISQEALFGPLADLPVDAFANSMSRLITSQLNTTKAAARHMVAQESGVILFFGGSDYASKMPGLGNVQIGSDTIEALRRQWACELGEHNVRVLTLRTGGIPETLPDIPQTEPAKQSMIDATLLKRAATLADVGHVAAFAASDRARSITDTQIDISCGAYAN</sequence>
<keyword evidence="2 4" id="KW-0560">Oxidoreductase</keyword>
<name>A0A4U8W2N3_9NOCA</name>
<dbReference type="Pfam" id="PF13561">
    <property type="entry name" value="adh_short_C2"/>
    <property type="match status" value="1"/>
</dbReference>
<keyword evidence="3" id="KW-0732">Signal</keyword>
<dbReference type="PANTHER" id="PTHR43669:SF3">
    <property type="entry name" value="ALCOHOL DEHYDROGENASE, PUTATIVE (AFU_ORTHOLOGUE AFUA_3G03445)-RELATED"/>
    <property type="match status" value="1"/>
</dbReference>